<dbReference type="Proteomes" id="UP000828048">
    <property type="component" value="Chromosome 10"/>
</dbReference>
<gene>
    <name evidence="1" type="ORF">Vadar_019799</name>
</gene>
<organism evidence="1 2">
    <name type="scientific">Vaccinium darrowii</name>
    <dbReference type="NCBI Taxonomy" id="229202"/>
    <lineage>
        <taxon>Eukaryota</taxon>
        <taxon>Viridiplantae</taxon>
        <taxon>Streptophyta</taxon>
        <taxon>Embryophyta</taxon>
        <taxon>Tracheophyta</taxon>
        <taxon>Spermatophyta</taxon>
        <taxon>Magnoliopsida</taxon>
        <taxon>eudicotyledons</taxon>
        <taxon>Gunneridae</taxon>
        <taxon>Pentapetalae</taxon>
        <taxon>asterids</taxon>
        <taxon>Ericales</taxon>
        <taxon>Ericaceae</taxon>
        <taxon>Vaccinioideae</taxon>
        <taxon>Vaccinieae</taxon>
        <taxon>Vaccinium</taxon>
    </lineage>
</organism>
<comment type="caution">
    <text evidence="1">The sequence shown here is derived from an EMBL/GenBank/DDBJ whole genome shotgun (WGS) entry which is preliminary data.</text>
</comment>
<protein>
    <submittedName>
        <fullName evidence="1">Uncharacterized protein</fullName>
    </submittedName>
</protein>
<keyword evidence="2" id="KW-1185">Reference proteome</keyword>
<proteinExistence type="predicted"/>
<dbReference type="EMBL" id="CM037160">
    <property type="protein sequence ID" value="KAH7840653.1"/>
    <property type="molecule type" value="Genomic_DNA"/>
</dbReference>
<evidence type="ECO:0000313" key="1">
    <source>
        <dbReference type="EMBL" id="KAH7840653.1"/>
    </source>
</evidence>
<accession>A0ACB7XIQ1</accession>
<reference evidence="1 2" key="1">
    <citation type="journal article" date="2021" name="Hortic Res">
        <title>High-quality reference genome and annotation aids understanding of berry development for evergreen blueberry (Vaccinium darrowii).</title>
        <authorList>
            <person name="Yu J."/>
            <person name="Hulse-Kemp A.M."/>
            <person name="Babiker E."/>
            <person name="Staton M."/>
        </authorList>
    </citation>
    <scope>NUCLEOTIDE SEQUENCE [LARGE SCALE GENOMIC DNA]</scope>
    <source>
        <strain evidence="2">cv. NJ 8807/NJ 8810</strain>
        <tissue evidence="1">Young leaf</tissue>
    </source>
</reference>
<evidence type="ECO:0000313" key="2">
    <source>
        <dbReference type="Proteomes" id="UP000828048"/>
    </source>
</evidence>
<sequence>MEEYQHTMSNWAELQRDLLIEIAKRVAFLEDFSVFSRVCRSWRLVAVEENFKGSQQIPWLMLAEEDNGSSSRRLVSATDGNPIGNLLLPEAEGRRCMETLGWLVTASEAGDINLLDPISRVQIPLPHISTFKHYEDNMPVNFFYIQKAVLSSRPCISSKENNYVLMVTYEGCGFLGFWKSGDKAWTTIETHEGAFHDITYHHGQFYAVNSEGNVFVCDVGGRDPTVAQLCGGIPTEILFFKRPYIVESTGEEVLIVVRDGYELEFDEDAVEEEDSEFYSKDENEFKGHYGTKEFRVFKVDLSNREWVELQSLGDNALFVGDNASISVQASKFQGIRPNCIYFTDDCWPGYIWSKRGGGKDMGIYNMEDRSLTPCYKGSSFSRFCPPLWVRPYF</sequence>
<name>A0ACB7XIQ1_9ERIC</name>